<dbReference type="PROSITE" id="PS00455">
    <property type="entry name" value="AMP_BINDING"/>
    <property type="match status" value="1"/>
</dbReference>
<feature type="region of interest" description="Disordered" evidence="3">
    <location>
        <begin position="1219"/>
        <end position="1240"/>
    </location>
</feature>
<dbReference type="Pfam" id="PF05686">
    <property type="entry name" value="Glyco_transf_90"/>
    <property type="match status" value="1"/>
</dbReference>
<feature type="transmembrane region" description="Helical" evidence="4">
    <location>
        <begin position="894"/>
        <end position="915"/>
    </location>
</feature>
<dbReference type="InterPro" id="IPR020845">
    <property type="entry name" value="AMP-binding_CS"/>
</dbReference>
<evidence type="ECO:0000256" key="3">
    <source>
        <dbReference type="SAM" id="MobiDB-lite"/>
    </source>
</evidence>
<feature type="transmembrane region" description="Helical" evidence="4">
    <location>
        <begin position="995"/>
        <end position="1014"/>
    </location>
</feature>
<comment type="caution">
    <text evidence="6">The sequence shown here is derived from an EMBL/GenBank/DDBJ whole genome shotgun (WGS) entry which is preliminary data.</text>
</comment>
<dbReference type="InterPro" id="IPR000873">
    <property type="entry name" value="AMP-dep_synth/lig_dom"/>
</dbReference>
<evidence type="ECO:0000256" key="4">
    <source>
        <dbReference type="SAM" id="Phobius"/>
    </source>
</evidence>
<evidence type="ECO:0000256" key="2">
    <source>
        <dbReference type="ARBA" id="ARBA00022679"/>
    </source>
</evidence>
<dbReference type="Pfam" id="PF23562">
    <property type="entry name" value="AMP-binding_C_3"/>
    <property type="match status" value="1"/>
</dbReference>
<name>A0A0M0JBV7_9EUKA</name>
<keyword evidence="4" id="KW-0472">Membrane</keyword>
<keyword evidence="4" id="KW-0812">Transmembrane</keyword>
<feature type="domain" description="Glycosyl transferase CAP10" evidence="5">
    <location>
        <begin position="1838"/>
        <end position="2121"/>
    </location>
</feature>
<dbReference type="SUPFAM" id="SSF56801">
    <property type="entry name" value="Acetyl-CoA synthetase-like"/>
    <property type="match status" value="1"/>
</dbReference>
<evidence type="ECO:0000313" key="6">
    <source>
        <dbReference type="EMBL" id="KOO24054.1"/>
    </source>
</evidence>
<dbReference type="PANTHER" id="PTHR12203:SF35">
    <property type="entry name" value="PROTEIN O-GLUCOSYLTRANSFERASE 1"/>
    <property type="match status" value="1"/>
</dbReference>
<dbReference type="InterPro" id="IPR042099">
    <property type="entry name" value="ANL_N_sf"/>
</dbReference>
<dbReference type="GO" id="GO:0016740">
    <property type="term" value="F:transferase activity"/>
    <property type="evidence" value="ECO:0007669"/>
    <property type="project" value="UniProtKB-KW"/>
</dbReference>
<feature type="transmembrane region" description="Helical" evidence="4">
    <location>
        <begin position="1059"/>
        <end position="1079"/>
    </location>
</feature>
<feature type="transmembrane region" description="Helical" evidence="4">
    <location>
        <begin position="1172"/>
        <end position="1194"/>
    </location>
</feature>
<keyword evidence="4" id="KW-1133">Transmembrane helix</keyword>
<sequence length="2184" mass="238952">MHGPSQRSLPHAVHLHAIARPNAPALLVWSTIESERRTISYCELAAHVSAARQHVRHLVLQCPGRTTCAKERIAILSHNSAAYLVHSLACMSLCSISVHLNWRMAPPTLGEQLVGLDCALLLVSTTLEANGRQAATDAPACRVEVFGALGPPLAAPLDAQDRQRAEVEAELAAPDDVAVVFFTSGSTGKPKAIPHTHGTLLWWAHSYTAQLPSIFDAATPRERWGSLSFAPYFHVMGFVANTTLNLVQGAPAYVLASDQVLSARLLVEASLVLEPATLNTVPYIVEGLCGLLRDGDEPTRRVLSRLRLITYGGAALASHCAPVLRLNGITSACTYGQTETAGPCMLGEVSGDLNALRPIGGARFEIVQTAEAEADGGASAGDESGCETGTLVFHSMGCVARMRFQPGGALYTILGPNDAYNTRDQFRVVEIPSARAQGKWLLYQMREDDVLVHTSGEMTNPYPTEDKIKSGCPKEVKNVVMCGNGRPRPLLLIEICEGLDADAVGRLLCAVVAEVNAELAEYSKVKLDEAWVLQPPHSDPLPVSMKGNVIRAFAEKRCTALLEGVEHAPTLAVSASWADLISGFGDVMDSMSATAEGARQSALLRQSREIAVCGHGLFAVMYSVVSVHYTMHDGESRGGWAASPVWLSTLLRFPCHHYVMPLGFMLLAVTDSARFAPRSPSSSLASACAAGGSLLKSQILRPYAILLVFKAILAASKIFEWGLRDGAWPPMWFFFTAIVFRAVRLAAWMARVPEVGVAIGAVLLFLASGPPDLPTGVLRRCVWAHTIPHLPGEAPGTTSLHFASAADGSGGHSATPANTVHLWCSGPFPTEPPISDWVSFILTPYWWSGDQIHIYVNAYAPFYFAGPWLLARALHSSKRAPHEHDRVGSIVSRLRVRFVVALVSCCVFMLLRHAWEHGGMLGFADSSDCVALIEVDASRQEKLYQRTRRQCCHADSLLLTLSELMQSALVVILLAVCPLLVFVTQPMGTGMSARLEHTAKAFLITLPLCVRFNVMNPAPWMASSWGSALLLDCARLIVVGAVCVAFVEQLPRTPTLLSQAGFSASLPIYVGHVLVYPIYRSIMDAVRLYLPWLANQYAWPFVDAASIALWVLVLALAWKDCGRWPRMLVEVAVAAYHDPTAVARAAITSIGAALKVEGGTASRAAIAAARPLAIGASALSISVLLLAVVAPAAWTDLVQKACSGTYGARAAQDFEGHFTKKASRGPPMGTAPWTRSASSKAKEWVRSNKTKEFRAVTFGKILTNPPCSGCPHPQSNVSSLDECRDLCGTFAGRGCTSYVYNTLQACYIKGLKPLFADDSPSFTGSSWAGVMTGDNYASAAAKLADVHLFVHVGAGQLPEMQRALNRSLRLFWPQPKLTIALDTGRRGPSWRASAKNWVSASWPFPTVYLCKDALDAACSSVYADLSTPSRTKFVALVAPDTLFISAATRNVLFDVKTQTPYVIAQVGRPPAGSYWAKVPLETRRVLKAAAPWRGAGYAPVVVQRAHLQKLREYISAVHRRPFDAVWPPIAPNNTPRNVLDLIVNYLWLHHRQEYSWRLQRVSWTRRERTGLDPASAPVGGRNIFGVNSSEVEALLGKPVREKLIRGKAHSIPIPLTAPLPRIAIRRTHHPMPTPLVTKGEVDDKVEGKSDVCAHPSRADSKEAPLDGATLDRLLEFGWCLSYSMSRVSRVNQQPRGLPALEVLGKVEANALRDKCRRNVSKELREEGGMAIARSLYWTYECTDWSWDPRAPTTLDRFLWAKDSAVAVAADMAGWPGSVSFKDAQSTYESLAPWGRTRFHISGGQLYYPDLKHNTFGCVLRRTPILAWALLEMLARNPKQPDVDIPVNCRDKPGSLIQGGRPPPLAFSYTTGRPFSDIPLPDYTYWSLPYADLPPWPDWLSFTRARENHWSQKLDKMIWVGSPTNPLRQSFQRCAVGAFGERLVHRMPNKEEMHELAWRCKPTAEGVPCPTKPHGWTPLQEQCRYRYILHLPGISDWLEHFKHQLACGSVNIFIGVKPPTKWIQARAQATGAALSPPESFEHFDLSGPLLAEGEHYVHVPVSGGGEGVCQKLGLVLARLDRQPERAQCIAAEGSRLSHELSMERVYDYMSGVLSEAAARQQPDVARRVIQAERSRLVTRLNFFSFIPPAKRPWMEHIFVPWHRARFNATPFVPPHGAEEASGLFH</sequence>
<gene>
    <name evidence="6" type="ORF">Ctob_009668</name>
</gene>
<dbReference type="OrthoDB" id="427358at2759"/>
<feature type="transmembrane region" description="Helical" evidence="4">
    <location>
        <begin position="1099"/>
        <end position="1118"/>
    </location>
</feature>
<dbReference type="PANTHER" id="PTHR12203">
    <property type="entry name" value="KDEL LYS-ASP-GLU-LEU CONTAINING - RELATED"/>
    <property type="match status" value="1"/>
</dbReference>
<reference evidence="7" key="1">
    <citation type="journal article" date="2015" name="PLoS Genet.">
        <title>Genome Sequence and Transcriptome Analyses of Chrysochromulina tobin: Metabolic Tools for Enhanced Algal Fitness in the Prominent Order Prymnesiales (Haptophyceae).</title>
        <authorList>
            <person name="Hovde B.T."/>
            <person name="Deodato C.R."/>
            <person name="Hunsperger H.M."/>
            <person name="Ryken S.A."/>
            <person name="Yost W."/>
            <person name="Jha R.K."/>
            <person name="Patterson J."/>
            <person name="Monnat R.J. Jr."/>
            <person name="Barlow S.B."/>
            <person name="Starkenburg S.R."/>
            <person name="Cattolico R.A."/>
        </authorList>
    </citation>
    <scope>NUCLEOTIDE SEQUENCE</scope>
    <source>
        <strain evidence="7">CCMP291</strain>
    </source>
</reference>
<accession>A0A0M0JBV7</accession>
<keyword evidence="2" id="KW-0808">Transferase</keyword>
<dbReference type="InterPro" id="IPR006598">
    <property type="entry name" value="CAP10"/>
</dbReference>
<dbReference type="InterPro" id="IPR051091">
    <property type="entry name" value="O-Glucosyltr/Glycosyltrsf_90"/>
</dbReference>
<dbReference type="Pfam" id="PF00501">
    <property type="entry name" value="AMP-binding"/>
    <property type="match status" value="1"/>
</dbReference>
<feature type="transmembrane region" description="Helical" evidence="4">
    <location>
        <begin position="755"/>
        <end position="773"/>
    </location>
</feature>
<dbReference type="SMART" id="SM00672">
    <property type="entry name" value="CAP10"/>
    <property type="match status" value="1"/>
</dbReference>
<evidence type="ECO:0000256" key="1">
    <source>
        <dbReference type="ARBA" id="ARBA00010118"/>
    </source>
</evidence>
<feature type="transmembrane region" description="Helical" evidence="4">
    <location>
        <begin position="731"/>
        <end position="748"/>
    </location>
</feature>
<comment type="similarity">
    <text evidence="1">Belongs to the glycosyltransferase 90 family.</text>
</comment>
<dbReference type="Proteomes" id="UP000037460">
    <property type="component" value="Unassembled WGS sequence"/>
</dbReference>
<keyword evidence="7" id="KW-1185">Reference proteome</keyword>
<organism evidence="6 7">
    <name type="scientific">Chrysochromulina tobinii</name>
    <dbReference type="NCBI Taxonomy" id="1460289"/>
    <lineage>
        <taxon>Eukaryota</taxon>
        <taxon>Haptista</taxon>
        <taxon>Haptophyta</taxon>
        <taxon>Prymnesiophyceae</taxon>
        <taxon>Prymnesiales</taxon>
        <taxon>Chrysochromulinaceae</taxon>
        <taxon>Chrysochromulina</taxon>
    </lineage>
</organism>
<feature type="transmembrane region" description="Helical" evidence="4">
    <location>
        <begin position="1026"/>
        <end position="1047"/>
    </location>
</feature>
<evidence type="ECO:0000313" key="7">
    <source>
        <dbReference type="Proteomes" id="UP000037460"/>
    </source>
</evidence>
<evidence type="ECO:0000259" key="5">
    <source>
        <dbReference type="SMART" id="SM00672"/>
    </source>
</evidence>
<protein>
    <submittedName>
        <fullName evidence="6">Lipopolysaccharide-modifying protein</fullName>
    </submittedName>
</protein>
<dbReference type="EMBL" id="JWZX01003131">
    <property type="protein sequence ID" value="KOO24054.1"/>
    <property type="molecule type" value="Genomic_DNA"/>
</dbReference>
<feature type="transmembrane region" description="Helical" evidence="4">
    <location>
        <begin position="964"/>
        <end position="983"/>
    </location>
</feature>
<proteinExistence type="inferred from homology"/>
<dbReference type="Gene3D" id="3.40.50.12780">
    <property type="entry name" value="N-terminal domain of ligase-like"/>
    <property type="match status" value="1"/>
</dbReference>
<feature type="transmembrane region" description="Helical" evidence="4">
    <location>
        <begin position="852"/>
        <end position="874"/>
    </location>
</feature>